<dbReference type="InterPro" id="IPR003231">
    <property type="entry name" value="ACP"/>
</dbReference>
<evidence type="ECO:0000256" key="10">
    <source>
        <dbReference type="NCBIfam" id="TIGR00517"/>
    </source>
</evidence>
<evidence type="ECO:0000256" key="5">
    <source>
        <dbReference type="ARBA" id="ARBA00022832"/>
    </source>
</evidence>
<dbReference type="InterPro" id="IPR036736">
    <property type="entry name" value="ACP-like_sf"/>
</dbReference>
<dbReference type="PANTHER" id="PTHR20863:SF76">
    <property type="entry name" value="CARRIER DOMAIN-CONTAINING PROTEIN"/>
    <property type="match status" value="1"/>
</dbReference>
<comment type="function">
    <text evidence="1 9 11">Carrier of the growing fatty acid chain in fatty acid biosynthesis.</text>
</comment>
<comment type="similarity">
    <text evidence="9">Belongs to the acyl carrier protein (ACP) family.</text>
</comment>
<keyword evidence="2 9" id="KW-0596">Phosphopantetheine</keyword>
<dbReference type="KEGG" id="nao:Y958_18275"/>
<dbReference type="InterPro" id="IPR006162">
    <property type="entry name" value="Ppantetheine_attach_site"/>
</dbReference>
<feature type="domain" description="Carrier" evidence="12">
    <location>
        <begin position="2"/>
        <end position="77"/>
    </location>
</feature>
<dbReference type="GO" id="GO:0031177">
    <property type="term" value="F:phosphopantetheine binding"/>
    <property type="evidence" value="ECO:0007669"/>
    <property type="project" value="InterPro"/>
</dbReference>
<evidence type="ECO:0000256" key="7">
    <source>
        <dbReference type="ARBA" id="ARBA00023160"/>
    </source>
</evidence>
<keyword evidence="6 9" id="KW-0443">Lipid metabolism</keyword>
<dbReference type="Gene3D" id="1.10.1200.10">
    <property type="entry name" value="ACP-like"/>
    <property type="match status" value="1"/>
</dbReference>
<dbReference type="FunFam" id="1.10.1200.10:FF:000001">
    <property type="entry name" value="Acyl carrier protein"/>
    <property type="match status" value="1"/>
</dbReference>
<comment type="PTM">
    <text evidence="11">4'-phosphopantetheine is transferred from CoA to a specific serine of apo-ACP by acpS.</text>
</comment>
<keyword evidence="5 9" id="KW-0276">Fatty acid metabolism</keyword>
<keyword evidence="3 9" id="KW-0444">Lipid biosynthesis</keyword>
<proteinExistence type="inferred from homology"/>
<evidence type="ECO:0000256" key="1">
    <source>
        <dbReference type="ARBA" id="ARBA00003180"/>
    </source>
</evidence>
<dbReference type="Proteomes" id="UP000197153">
    <property type="component" value="Chromosome 2"/>
</dbReference>
<dbReference type="NCBIfam" id="TIGR00517">
    <property type="entry name" value="acyl_carrier"/>
    <property type="match status" value="1"/>
</dbReference>
<evidence type="ECO:0000313" key="14">
    <source>
        <dbReference type="Proteomes" id="UP000197153"/>
    </source>
</evidence>
<keyword evidence="9" id="KW-0963">Cytoplasm</keyword>
<dbReference type="GO" id="GO:0005829">
    <property type="term" value="C:cytosol"/>
    <property type="evidence" value="ECO:0007669"/>
    <property type="project" value="TreeGrafter"/>
</dbReference>
<dbReference type="PANTHER" id="PTHR20863">
    <property type="entry name" value="ACYL CARRIER PROTEIN"/>
    <property type="match status" value="1"/>
</dbReference>
<feature type="modified residue" description="O-(pantetheine 4'-phosphoryl)serine" evidence="9">
    <location>
        <position position="37"/>
    </location>
</feature>
<evidence type="ECO:0000256" key="2">
    <source>
        <dbReference type="ARBA" id="ARBA00022450"/>
    </source>
</evidence>
<dbReference type="EMBL" id="CP022111">
    <property type="protein sequence ID" value="ASG22845.1"/>
    <property type="molecule type" value="Genomic_DNA"/>
</dbReference>
<dbReference type="PROSITE" id="PS50075">
    <property type="entry name" value="CARRIER"/>
    <property type="match status" value="1"/>
</dbReference>
<sequence>MSDIAERVKKIVVEHLGVEEGKVTDTASFIDDLGADSLDTVELVMAFEEEFGIEIPDDAAEKILTVKDAIDFISSKQG</sequence>
<dbReference type="NCBIfam" id="NF002148">
    <property type="entry name" value="PRK00982.1-2"/>
    <property type="match status" value="1"/>
</dbReference>
<comment type="pathway">
    <text evidence="9 11">Lipid metabolism; fatty acid biosynthesis.</text>
</comment>
<dbReference type="GO" id="GO:0036104">
    <property type="term" value="P:Kdo2-lipid A biosynthetic process"/>
    <property type="evidence" value="ECO:0007669"/>
    <property type="project" value="UniProtKB-UniPathway"/>
</dbReference>
<comment type="subcellular location">
    <subcellularLocation>
        <location evidence="9">Cytoplasm</location>
    </subcellularLocation>
</comment>
<dbReference type="SMART" id="SM00823">
    <property type="entry name" value="PKS_PP"/>
    <property type="match status" value="1"/>
</dbReference>
<evidence type="ECO:0000256" key="6">
    <source>
        <dbReference type="ARBA" id="ARBA00023098"/>
    </source>
</evidence>
<evidence type="ECO:0000259" key="12">
    <source>
        <dbReference type="PROSITE" id="PS50075"/>
    </source>
</evidence>
<protein>
    <recommendedName>
        <fullName evidence="9 10">Acyl carrier protein</fullName>
        <shortName evidence="9">ACP</shortName>
    </recommendedName>
</protein>
<dbReference type="RefSeq" id="WP_004272228.1">
    <property type="nucleotide sequence ID" value="NZ_CP022111.1"/>
</dbReference>
<dbReference type="UniPathway" id="UPA00094"/>
<accession>A0A248JVV8</accession>
<dbReference type="UniPathway" id="UPA00360"/>
<dbReference type="GO" id="GO:0009245">
    <property type="term" value="P:lipid A biosynthetic process"/>
    <property type="evidence" value="ECO:0007669"/>
    <property type="project" value="TreeGrafter"/>
</dbReference>
<comment type="pathway">
    <text evidence="8">Glycolipid biosynthesis; KDO(2)-lipid A biosynthesis.</text>
</comment>
<evidence type="ECO:0000256" key="3">
    <source>
        <dbReference type="ARBA" id="ARBA00022516"/>
    </source>
</evidence>
<dbReference type="GO" id="GO:0000036">
    <property type="term" value="F:acyl carrier activity"/>
    <property type="evidence" value="ECO:0007669"/>
    <property type="project" value="UniProtKB-UniRule"/>
</dbReference>
<organism evidence="13 14">
    <name type="scientific">Nitrospirillum viridazoti CBAmc</name>
    <dbReference type="NCBI Taxonomy" id="1441467"/>
    <lineage>
        <taxon>Bacteria</taxon>
        <taxon>Pseudomonadati</taxon>
        <taxon>Pseudomonadota</taxon>
        <taxon>Alphaproteobacteria</taxon>
        <taxon>Rhodospirillales</taxon>
        <taxon>Azospirillaceae</taxon>
        <taxon>Nitrospirillum</taxon>
        <taxon>Nitrospirillum viridazoti</taxon>
    </lineage>
</organism>
<evidence type="ECO:0000313" key="13">
    <source>
        <dbReference type="EMBL" id="ASG22845.1"/>
    </source>
</evidence>
<keyword evidence="14" id="KW-1185">Reference proteome</keyword>
<dbReference type="NCBIfam" id="NF002151">
    <property type="entry name" value="PRK00982.1-5"/>
    <property type="match status" value="1"/>
</dbReference>
<dbReference type="GO" id="GO:0000035">
    <property type="term" value="F:acyl binding"/>
    <property type="evidence" value="ECO:0007669"/>
    <property type="project" value="TreeGrafter"/>
</dbReference>
<dbReference type="GO" id="GO:0016020">
    <property type="term" value="C:membrane"/>
    <property type="evidence" value="ECO:0007669"/>
    <property type="project" value="GOC"/>
</dbReference>
<name>A0A248JVV8_9PROT</name>
<dbReference type="Pfam" id="PF00550">
    <property type="entry name" value="PP-binding"/>
    <property type="match status" value="1"/>
</dbReference>
<dbReference type="NCBIfam" id="NF002149">
    <property type="entry name" value="PRK00982.1-3"/>
    <property type="match status" value="1"/>
</dbReference>
<evidence type="ECO:0000256" key="4">
    <source>
        <dbReference type="ARBA" id="ARBA00022553"/>
    </source>
</evidence>
<dbReference type="InterPro" id="IPR009081">
    <property type="entry name" value="PP-bd_ACP"/>
</dbReference>
<keyword evidence="4 9" id="KW-0597">Phosphoprotein</keyword>
<dbReference type="AlphaFoldDB" id="A0A248JVV8"/>
<keyword evidence="7 9" id="KW-0275">Fatty acid biosynthesis</keyword>
<evidence type="ECO:0000256" key="8">
    <source>
        <dbReference type="ARBA" id="ARBA00024328"/>
    </source>
</evidence>
<dbReference type="InterPro" id="IPR020806">
    <property type="entry name" value="PKS_PP-bd"/>
</dbReference>
<evidence type="ECO:0000256" key="9">
    <source>
        <dbReference type="HAMAP-Rule" id="MF_01217"/>
    </source>
</evidence>
<dbReference type="PROSITE" id="PS00012">
    <property type="entry name" value="PHOSPHOPANTETHEINE"/>
    <property type="match status" value="1"/>
</dbReference>
<evidence type="ECO:0000256" key="11">
    <source>
        <dbReference type="RuleBase" id="RU003545"/>
    </source>
</evidence>
<dbReference type="SUPFAM" id="SSF47336">
    <property type="entry name" value="ACP-like"/>
    <property type="match status" value="1"/>
</dbReference>
<dbReference type="HAMAP" id="MF_01217">
    <property type="entry name" value="Acyl_carrier"/>
    <property type="match status" value="1"/>
</dbReference>
<dbReference type="NCBIfam" id="NF002150">
    <property type="entry name" value="PRK00982.1-4"/>
    <property type="match status" value="1"/>
</dbReference>
<reference evidence="13 14" key="1">
    <citation type="submission" date="2017-06" db="EMBL/GenBank/DDBJ databases">
        <title>Complete genome sequence of Nitrospirillum amazonense strain CBAmC, an endophytic nitrogen-fixing and plant growth-promoting bacterium, isolated from sugarcane.</title>
        <authorList>
            <person name="Schwab S."/>
            <person name="dos Santos Teixeira K.R."/>
            <person name="Simoes Araujo J.L."/>
            <person name="Soares Vidal M."/>
            <person name="Borges de Freitas H.R."/>
            <person name="Rivello Crivelaro A.L."/>
            <person name="Bueno de Camargo Nunes A."/>
            <person name="dos Santos C.M."/>
            <person name="Palmeira da Silva Rosa D."/>
            <person name="da Silva Padilha D."/>
            <person name="da Silva E."/>
            <person name="Araujo Terra L."/>
            <person name="Soares Mendes V."/>
            <person name="Farinelli L."/>
            <person name="Magalhaes Cruz L."/>
            <person name="Baldani J.I."/>
        </authorList>
    </citation>
    <scope>NUCLEOTIDE SEQUENCE [LARGE SCALE GENOMIC DNA]</scope>
    <source>
        <strain evidence="13 14">CBAmC</strain>
    </source>
</reference>
<comment type="PTM">
    <text evidence="9">4'-phosphopantetheine is transferred from CoA to a specific serine of apo-ACP by AcpS. This modification is essential for activity because fatty acids are bound in thioester linkage to the sulfhydryl of the prosthetic group.</text>
</comment>
<gene>
    <name evidence="9" type="primary">acpP</name>
    <name evidence="13" type="ORF">Y958_18275</name>
</gene>